<dbReference type="Pfam" id="PF00126">
    <property type="entry name" value="HTH_1"/>
    <property type="match status" value="1"/>
</dbReference>
<keyword evidence="3 6" id="KW-0238">DNA-binding</keyword>
<evidence type="ECO:0000259" key="5">
    <source>
        <dbReference type="PROSITE" id="PS50931"/>
    </source>
</evidence>
<dbReference type="SUPFAM" id="SSF53850">
    <property type="entry name" value="Periplasmic binding protein-like II"/>
    <property type="match status" value="1"/>
</dbReference>
<keyword evidence="4" id="KW-0804">Transcription</keyword>
<dbReference type="Gene3D" id="3.40.190.290">
    <property type="match status" value="1"/>
</dbReference>
<dbReference type="SUPFAM" id="SSF46785">
    <property type="entry name" value="Winged helix' DNA-binding domain"/>
    <property type="match status" value="1"/>
</dbReference>
<organism evidence="6 7">
    <name type="scientific">Reinekea marinisedimentorum</name>
    <dbReference type="NCBI Taxonomy" id="230495"/>
    <lineage>
        <taxon>Bacteria</taxon>
        <taxon>Pseudomonadati</taxon>
        <taxon>Pseudomonadota</taxon>
        <taxon>Gammaproteobacteria</taxon>
        <taxon>Oceanospirillales</taxon>
        <taxon>Saccharospirillaceae</taxon>
        <taxon>Reinekea</taxon>
    </lineage>
</organism>
<proteinExistence type="inferred from homology"/>
<evidence type="ECO:0000313" key="7">
    <source>
        <dbReference type="Proteomes" id="UP000295793"/>
    </source>
</evidence>
<reference evidence="6 7" key="1">
    <citation type="submission" date="2019-03" db="EMBL/GenBank/DDBJ databases">
        <title>Genomic Encyclopedia of Archaeal and Bacterial Type Strains, Phase II (KMG-II): from individual species to whole genera.</title>
        <authorList>
            <person name="Goeker M."/>
        </authorList>
    </citation>
    <scope>NUCLEOTIDE SEQUENCE [LARGE SCALE GENOMIC DNA]</scope>
    <source>
        <strain evidence="6 7">DSM 15388</strain>
    </source>
</reference>
<dbReference type="InterPro" id="IPR058163">
    <property type="entry name" value="LysR-type_TF_proteobact-type"/>
</dbReference>
<dbReference type="InterPro" id="IPR005119">
    <property type="entry name" value="LysR_subst-bd"/>
</dbReference>
<comment type="caution">
    <text evidence="6">The sequence shown here is derived from an EMBL/GenBank/DDBJ whole genome shotgun (WGS) entry which is preliminary data.</text>
</comment>
<accession>A0A4R3IC28</accession>
<dbReference type="FunFam" id="1.10.10.10:FF:000001">
    <property type="entry name" value="LysR family transcriptional regulator"/>
    <property type="match status" value="1"/>
</dbReference>
<keyword evidence="2" id="KW-0805">Transcription regulation</keyword>
<name>A0A4R3IC28_9GAMM</name>
<dbReference type="AlphaFoldDB" id="A0A4R3IC28"/>
<dbReference type="Pfam" id="PF03466">
    <property type="entry name" value="LysR_substrate"/>
    <property type="match status" value="1"/>
</dbReference>
<comment type="similarity">
    <text evidence="1">Belongs to the LysR transcriptional regulatory family.</text>
</comment>
<evidence type="ECO:0000256" key="1">
    <source>
        <dbReference type="ARBA" id="ARBA00009437"/>
    </source>
</evidence>
<keyword evidence="7" id="KW-1185">Reference proteome</keyword>
<sequence>MNIEHLKLFVRLASTFNISQAGLELGLSPAVASAYLNKLEQNLGVRLLHRTTRKVSLTEEGKAFLPHAEEVLGSIEAARAAVGAGESSPGGTLRVTAPASFGRMHLVPALRSFMDKYPALNVDLRLSDAIIDMVEGGFDVAIRNAALKDSSMIARKLATDERILCASPQYLAEHGIPETPEDLKHHQCIHIMGLENLNFRSDKGTQTIKTKSRLRTDNGEAMRDACAAGLGISVNSKWSAYQLLAEGKLVQVLPDYPLDTDAAIWALYPSSRLLAPKVRVFIDHFAELFGEAPYWQ</sequence>
<dbReference type="EMBL" id="SLZR01000002">
    <property type="protein sequence ID" value="TCS43175.1"/>
    <property type="molecule type" value="Genomic_DNA"/>
</dbReference>
<dbReference type="PANTHER" id="PTHR30537">
    <property type="entry name" value="HTH-TYPE TRANSCRIPTIONAL REGULATOR"/>
    <property type="match status" value="1"/>
</dbReference>
<evidence type="ECO:0000256" key="3">
    <source>
        <dbReference type="ARBA" id="ARBA00023125"/>
    </source>
</evidence>
<dbReference type="Proteomes" id="UP000295793">
    <property type="component" value="Unassembled WGS sequence"/>
</dbReference>
<dbReference type="RefSeq" id="WP_132699853.1">
    <property type="nucleotide sequence ID" value="NZ_SLZR01000002.1"/>
</dbReference>
<feature type="domain" description="HTH lysR-type" evidence="5">
    <location>
        <begin position="1"/>
        <end position="58"/>
    </location>
</feature>
<evidence type="ECO:0000313" key="6">
    <source>
        <dbReference type="EMBL" id="TCS43175.1"/>
    </source>
</evidence>
<dbReference type="GO" id="GO:0003700">
    <property type="term" value="F:DNA-binding transcription factor activity"/>
    <property type="evidence" value="ECO:0007669"/>
    <property type="project" value="InterPro"/>
</dbReference>
<dbReference type="InterPro" id="IPR036390">
    <property type="entry name" value="WH_DNA-bd_sf"/>
</dbReference>
<evidence type="ECO:0000256" key="2">
    <source>
        <dbReference type="ARBA" id="ARBA00023015"/>
    </source>
</evidence>
<dbReference type="PANTHER" id="PTHR30537:SF5">
    <property type="entry name" value="HTH-TYPE TRANSCRIPTIONAL ACTIVATOR TTDR-RELATED"/>
    <property type="match status" value="1"/>
</dbReference>
<dbReference type="OrthoDB" id="9815676at2"/>
<dbReference type="CDD" id="cd08422">
    <property type="entry name" value="PBP2_CrgA_like"/>
    <property type="match status" value="1"/>
</dbReference>
<dbReference type="GO" id="GO:0003677">
    <property type="term" value="F:DNA binding"/>
    <property type="evidence" value="ECO:0007669"/>
    <property type="project" value="UniProtKB-KW"/>
</dbReference>
<dbReference type="FunFam" id="3.40.190.290:FF:000001">
    <property type="entry name" value="Transcriptional regulator, LysR family"/>
    <property type="match status" value="1"/>
</dbReference>
<evidence type="ECO:0000256" key="4">
    <source>
        <dbReference type="ARBA" id="ARBA00023163"/>
    </source>
</evidence>
<gene>
    <name evidence="6" type="ORF">BCF53_102201</name>
</gene>
<dbReference type="PROSITE" id="PS50931">
    <property type="entry name" value="HTH_LYSR"/>
    <property type="match status" value="1"/>
</dbReference>
<dbReference type="InterPro" id="IPR000847">
    <property type="entry name" value="LysR_HTH_N"/>
</dbReference>
<protein>
    <submittedName>
        <fullName evidence="6">DNA-binding transcriptional LysR family regulator</fullName>
    </submittedName>
</protein>
<dbReference type="InterPro" id="IPR036388">
    <property type="entry name" value="WH-like_DNA-bd_sf"/>
</dbReference>
<dbReference type="Gene3D" id="1.10.10.10">
    <property type="entry name" value="Winged helix-like DNA-binding domain superfamily/Winged helix DNA-binding domain"/>
    <property type="match status" value="1"/>
</dbReference>